<keyword evidence="3" id="KW-1185">Reference proteome</keyword>
<dbReference type="Gene3D" id="3.90.1300.10">
    <property type="entry name" value="Amidase signature (AS) domain"/>
    <property type="match status" value="1"/>
</dbReference>
<sequence>MSLTDLSATQAVDMLCNRDITAVQYASALLAKAQEYECINAWAEINPAKVLMEAHEVDMMYDNGTDIRPLCGLTFAVKDLYDVAGYTTVAGTPALAGTPPQKNNSALVQRLLDSHGVVMGKTRMHELAYGVTSINPVFGPVLNPYDVTKIPGGSSGGTGVALAARFVAGGFCTDTGGSCRVPASFNGVAGLRPTKGCYTNDDNIVPLSSTRDTPGVMARTTADITLFNSIFSSCNTTAVNVSLSGMRIGYPTNWWADLSSETQTVYNRTLEAMKSAGVVLVPFNASSMVAYHDKYIGDSTFYSVELGRELSRYMWRHGYNTSFYQVAQQWASPATKAVVMSTIINKNASTFPTITDYFNILQTYRPALRQQYIDYYNNYTFDIMVMPATPVTAPPIYSVEPYMLFNGKYVSNRVAIRRTAIIEATIGAPGLSIPMGLVDNSMPVGIQIQSRPGDDNLLLAVGEAIEALLSPTPPPPPPACTGCTPIAGTQEATWNGTGTPQNGQTTSVYTLNFNGTCAVKTKLGNSLPLMAQSAAGSA</sequence>
<name>A0ABR2YCJ7_9CHLO</name>
<dbReference type="Pfam" id="PF01425">
    <property type="entry name" value="Amidase"/>
    <property type="match status" value="1"/>
</dbReference>
<feature type="domain" description="Amidase" evidence="1">
    <location>
        <begin position="28"/>
        <end position="459"/>
    </location>
</feature>
<dbReference type="EMBL" id="JALJOT010000016">
    <property type="protein sequence ID" value="KAK9902252.1"/>
    <property type="molecule type" value="Genomic_DNA"/>
</dbReference>
<dbReference type="SUPFAM" id="SSF75304">
    <property type="entry name" value="Amidase signature (AS) enzymes"/>
    <property type="match status" value="1"/>
</dbReference>
<protein>
    <recommendedName>
        <fullName evidence="1">Amidase domain-containing protein</fullName>
    </recommendedName>
</protein>
<reference evidence="2 3" key="1">
    <citation type="journal article" date="2024" name="Nat. Commun.">
        <title>Phylogenomics reveals the evolutionary origins of lichenization in chlorophyte algae.</title>
        <authorList>
            <person name="Puginier C."/>
            <person name="Libourel C."/>
            <person name="Otte J."/>
            <person name="Skaloud P."/>
            <person name="Haon M."/>
            <person name="Grisel S."/>
            <person name="Petersen M."/>
            <person name="Berrin J.G."/>
            <person name="Delaux P.M."/>
            <person name="Dal Grande F."/>
            <person name="Keller J."/>
        </authorList>
    </citation>
    <scope>NUCLEOTIDE SEQUENCE [LARGE SCALE GENOMIC DNA]</scope>
    <source>
        <strain evidence="2 3">SAG 216-7</strain>
    </source>
</reference>
<dbReference type="InterPro" id="IPR000120">
    <property type="entry name" value="Amidase"/>
</dbReference>
<evidence type="ECO:0000313" key="2">
    <source>
        <dbReference type="EMBL" id="KAK9902252.1"/>
    </source>
</evidence>
<dbReference type="InterPro" id="IPR036928">
    <property type="entry name" value="AS_sf"/>
</dbReference>
<dbReference type="PANTHER" id="PTHR11895">
    <property type="entry name" value="TRANSAMIDASE"/>
    <property type="match status" value="1"/>
</dbReference>
<accession>A0ABR2YCJ7</accession>
<dbReference type="Proteomes" id="UP001491310">
    <property type="component" value="Unassembled WGS sequence"/>
</dbReference>
<organism evidence="2 3">
    <name type="scientific">Coccomyxa subellipsoidea</name>
    <dbReference type="NCBI Taxonomy" id="248742"/>
    <lineage>
        <taxon>Eukaryota</taxon>
        <taxon>Viridiplantae</taxon>
        <taxon>Chlorophyta</taxon>
        <taxon>core chlorophytes</taxon>
        <taxon>Trebouxiophyceae</taxon>
        <taxon>Trebouxiophyceae incertae sedis</taxon>
        <taxon>Coccomyxaceae</taxon>
        <taxon>Coccomyxa</taxon>
    </lineage>
</organism>
<comment type="caution">
    <text evidence="2">The sequence shown here is derived from an EMBL/GenBank/DDBJ whole genome shotgun (WGS) entry which is preliminary data.</text>
</comment>
<dbReference type="PANTHER" id="PTHR11895:SF151">
    <property type="entry name" value="GLUTAMYL-TRNA(GLN) AMIDOTRANSFERASE SUBUNIT A"/>
    <property type="match status" value="1"/>
</dbReference>
<evidence type="ECO:0000313" key="3">
    <source>
        <dbReference type="Proteomes" id="UP001491310"/>
    </source>
</evidence>
<proteinExistence type="predicted"/>
<evidence type="ECO:0000259" key="1">
    <source>
        <dbReference type="Pfam" id="PF01425"/>
    </source>
</evidence>
<gene>
    <name evidence="2" type="ORF">WJX75_009599</name>
</gene>
<dbReference type="InterPro" id="IPR023631">
    <property type="entry name" value="Amidase_dom"/>
</dbReference>